<reference evidence="7" key="1">
    <citation type="submission" date="2021-01" db="EMBL/GenBank/DDBJ databases">
        <authorList>
            <person name="Corre E."/>
            <person name="Pelletier E."/>
            <person name="Niang G."/>
            <person name="Scheremetjew M."/>
            <person name="Finn R."/>
            <person name="Kale V."/>
            <person name="Holt S."/>
            <person name="Cochrane G."/>
            <person name="Meng A."/>
            <person name="Brown T."/>
            <person name="Cohen L."/>
        </authorList>
    </citation>
    <scope>NUCLEOTIDE SEQUENCE</scope>
    <source>
        <strain evidence="7">NY070348D</strain>
    </source>
</reference>
<dbReference type="SUPFAM" id="SSF49503">
    <property type="entry name" value="Cupredoxins"/>
    <property type="match status" value="3"/>
</dbReference>
<feature type="domain" description="Plastocyanin-like" evidence="5">
    <location>
        <begin position="457"/>
        <end position="574"/>
    </location>
</feature>
<dbReference type="InterPro" id="IPR045087">
    <property type="entry name" value="Cu-oxidase_fam"/>
</dbReference>
<evidence type="ECO:0000256" key="2">
    <source>
        <dbReference type="ARBA" id="ARBA00022723"/>
    </source>
</evidence>
<dbReference type="Gene3D" id="2.60.40.420">
    <property type="entry name" value="Cupredoxins - blue copper proteins"/>
    <property type="match status" value="3"/>
</dbReference>
<keyword evidence="4" id="KW-0812">Transmembrane</keyword>
<dbReference type="PANTHER" id="PTHR11709">
    <property type="entry name" value="MULTI-COPPER OXIDASE"/>
    <property type="match status" value="1"/>
</dbReference>
<evidence type="ECO:0000259" key="5">
    <source>
        <dbReference type="Pfam" id="PF07731"/>
    </source>
</evidence>
<comment type="similarity">
    <text evidence="1">Belongs to the multicopper oxidase family.</text>
</comment>
<feature type="transmembrane region" description="Helical" evidence="4">
    <location>
        <begin position="31"/>
        <end position="52"/>
    </location>
</feature>
<organism evidence="7">
    <name type="scientific">Mucochytrium quahogii</name>
    <dbReference type="NCBI Taxonomy" id="96639"/>
    <lineage>
        <taxon>Eukaryota</taxon>
        <taxon>Sar</taxon>
        <taxon>Stramenopiles</taxon>
        <taxon>Bigyra</taxon>
        <taxon>Labyrinthulomycetes</taxon>
        <taxon>Thraustochytrida</taxon>
        <taxon>Thraustochytriidae</taxon>
        <taxon>Mucochytrium</taxon>
    </lineage>
</organism>
<dbReference type="EMBL" id="HBHK01021086">
    <property type="protein sequence ID" value="CAD9698047.1"/>
    <property type="molecule type" value="Transcribed_RNA"/>
</dbReference>
<sequence>MYGSVPTVDDPGIDVAVPAVQRKPSNCFSTALGLLAGALFVVLAILAGWQVIRQGRVVVDKVAVERFEQPRLLVSEKGMLNVTLDVVVGQVHFSALTFNMRSFNGTYPPPTLVLERGDILRVLVRNRLGAENASAGNTWNGFRYPNTTVIHTHGFHVSPVTADNIYRKIGPNHSALFEYKIPRNHNTGTFYLHPHFHGSSALQVAYGMAMAIVIKDLPSKKRLFVEDNVMLVNWIDVGSGKRTDVVEDSRISGSTLDLDLHPSSSKDGFLVVNGKRNPRLDIKAGEMYRWRVINSIIDGTMRLVFSSSCSVAEIAADGVSYETARVRTQTQGIIIPPGSRRDLAVECISRQTGDIVQVRSELVLGKSYANLTRAYLGDGTKISTGDFVHIAFVNTTLPLGTSTASLDVSQRYSIKREEAGYTPEPLRDLRDEKPASTHVIEYTQAGPNTPKVIRDGTPYSFLGINGQAYSTKTILKVKRDQVTEWVIQNEWCMDGTPATESHPFHLHTNHFQVVHITGSLSPDYKVGDWRDTITVPAPGNVTIRWVPRDFIGKTVMHCHTLGHEDTGMMANFEITD</sequence>
<protein>
    <recommendedName>
        <fullName evidence="8">Multicopper oxidase</fullName>
    </recommendedName>
</protein>
<keyword evidence="3" id="KW-0560">Oxidoreductase</keyword>
<evidence type="ECO:0008006" key="8">
    <source>
        <dbReference type="Google" id="ProtNLM"/>
    </source>
</evidence>
<dbReference type="InterPro" id="IPR011706">
    <property type="entry name" value="Cu-oxidase_C"/>
</dbReference>
<evidence type="ECO:0000256" key="4">
    <source>
        <dbReference type="SAM" id="Phobius"/>
    </source>
</evidence>
<evidence type="ECO:0000259" key="6">
    <source>
        <dbReference type="Pfam" id="PF07732"/>
    </source>
</evidence>
<name>A0A7S2SET7_9STRA</name>
<dbReference type="PROSITE" id="PS00080">
    <property type="entry name" value="MULTICOPPER_OXIDASE2"/>
    <property type="match status" value="1"/>
</dbReference>
<proteinExistence type="inferred from homology"/>
<evidence type="ECO:0000313" key="7">
    <source>
        <dbReference type="EMBL" id="CAD9698047.1"/>
    </source>
</evidence>
<evidence type="ECO:0000256" key="3">
    <source>
        <dbReference type="ARBA" id="ARBA00023002"/>
    </source>
</evidence>
<dbReference type="GO" id="GO:0005507">
    <property type="term" value="F:copper ion binding"/>
    <property type="evidence" value="ECO:0007669"/>
    <property type="project" value="InterPro"/>
</dbReference>
<dbReference type="InterPro" id="IPR008972">
    <property type="entry name" value="Cupredoxin"/>
</dbReference>
<dbReference type="AlphaFoldDB" id="A0A7S2SET7"/>
<keyword evidence="2" id="KW-0479">Metal-binding</keyword>
<dbReference type="Pfam" id="PF07731">
    <property type="entry name" value="Cu-oxidase_2"/>
    <property type="match status" value="1"/>
</dbReference>
<dbReference type="GO" id="GO:0016491">
    <property type="term" value="F:oxidoreductase activity"/>
    <property type="evidence" value="ECO:0007669"/>
    <property type="project" value="UniProtKB-KW"/>
</dbReference>
<gene>
    <name evidence="7" type="ORF">QSP1433_LOCUS13426</name>
</gene>
<keyword evidence="4" id="KW-0472">Membrane</keyword>
<dbReference type="InterPro" id="IPR011707">
    <property type="entry name" value="Cu-oxidase-like_N"/>
</dbReference>
<accession>A0A7S2SET7</accession>
<feature type="domain" description="Plastocyanin-like" evidence="6">
    <location>
        <begin position="99"/>
        <end position="216"/>
    </location>
</feature>
<dbReference type="CDD" id="cd13853">
    <property type="entry name" value="CuRO_1_Tth-MCO_like"/>
    <property type="match status" value="1"/>
</dbReference>
<dbReference type="InterPro" id="IPR002355">
    <property type="entry name" value="Cu_oxidase_Cu_BS"/>
</dbReference>
<dbReference type="Pfam" id="PF07732">
    <property type="entry name" value="Cu-oxidase_3"/>
    <property type="match status" value="1"/>
</dbReference>
<evidence type="ECO:0000256" key="1">
    <source>
        <dbReference type="ARBA" id="ARBA00010609"/>
    </source>
</evidence>
<keyword evidence="4" id="KW-1133">Transmembrane helix</keyword>
<dbReference type="PANTHER" id="PTHR11709:SF518">
    <property type="entry name" value="MULTICOPPER OXIDASE"/>
    <property type="match status" value="1"/>
</dbReference>